<dbReference type="GO" id="GO:0016197">
    <property type="term" value="P:endosomal transport"/>
    <property type="evidence" value="ECO:0007669"/>
    <property type="project" value="TreeGrafter"/>
</dbReference>
<dbReference type="InterPro" id="IPR002048">
    <property type="entry name" value="EF_hand_dom"/>
</dbReference>
<dbReference type="PROSITE" id="PS50222">
    <property type="entry name" value="EF_HAND_2"/>
    <property type="match status" value="1"/>
</dbReference>
<dbReference type="FunCoup" id="A0A165FBJ4">
    <property type="interactions" value="92"/>
</dbReference>
<feature type="coiled-coil region" evidence="1">
    <location>
        <begin position="522"/>
        <end position="689"/>
    </location>
</feature>
<dbReference type="PANTHER" id="PTHR11216">
    <property type="entry name" value="EH DOMAIN"/>
    <property type="match status" value="1"/>
</dbReference>
<feature type="region of interest" description="Disordered" evidence="2">
    <location>
        <begin position="715"/>
        <end position="771"/>
    </location>
</feature>
<feature type="domain" description="EH" evidence="4">
    <location>
        <begin position="337"/>
        <end position="426"/>
    </location>
</feature>
<evidence type="ECO:0000256" key="2">
    <source>
        <dbReference type="SAM" id="MobiDB-lite"/>
    </source>
</evidence>
<protein>
    <recommendedName>
        <fullName evidence="8">EF-hand</fullName>
    </recommendedName>
</protein>
<dbReference type="PROSITE" id="PS50031">
    <property type="entry name" value="EH"/>
    <property type="match status" value="3"/>
</dbReference>
<dbReference type="InterPro" id="IPR011992">
    <property type="entry name" value="EF-hand-dom_pair"/>
</dbReference>
<feature type="compositionally biased region" description="Pro residues" evidence="2">
    <location>
        <begin position="815"/>
        <end position="825"/>
    </location>
</feature>
<gene>
    <name evidence="6" type="ORF">CALCODRAFT_470952</name>
</gene>
<dbReference type="Pfam" id="PF12763">
    <property type="entry name" value="EH"/>
    <property type="match status" value="3"/>
</dbReference>
<proteinExistence type="predicted"/>
<dbReference type="InterPro" id="IPR015940">
    <property type="entry name" value="UBA"/>
</dbReference>
<dbReference type="GO" id="GO:0005737">
    <property type="term" value="C:cytoplasm"/>
    <property type="evidence" value="ECO:0007669"/>
    <property type="project" value="TreeGrafter"/>
</dbReference>
<feature type="domain" description="EF-hand" evidence="5">
    <location>
        <begin position="370"/>
        <end position="405"/>
    </location>
</feature>
<dbReference type="PROSITE" id="PS50030">
    <property type="entry name" value="UBA"/>
    <property type="match status" value="1"/>
</dbReference>
<dbReference type="PANTHER" id="PTHR11216:SF170">
    <property type="entry name" value="DYNAMIN ASSOCIATED PROTEIN 160, ISOFORM D"/>
    <property type="match status" value="1"/>
</dbReference>
<dbReference type="Proteomes" id="UP000076842">
    <property type="component" value="Unassembled WGS sequence"/>
</dbReference>
<feature type="region of interest" description="Disordered" evidence="2">
    <location>
        <begin position="87"/>
        <end position="132"/>
    </location>
</feature>
<dbReference type="SUPFAM" id="SSF57997">
    <property type="entry name" value="Tropomyosin"/>
    <property type="match status" value="1"/>
</dbReference>
<evidence type="ECO:0000259" key="3">
    <source>
        <dbReference type="PROSITE" id="PS50030"/>
    </source>
</evidence>
<dbReference type="CDD" id="cd00052">
    <property type="entry name" value="EH"/>
    <property type="match status" value="2"/>
</dbReference>
<feature type="domain" description="EH" evidence="4">
    <location>
        <begin position="151"/>
        <end position="241"/>
    </location>
</feature>
<evidence type="ECO:0000313" key="7">
    <source>
        <dbReference type="Proteomes" id="UP000076842"/>
    </source>
</evidence>
<evidence type="ECO:0000259" key="4">
    <source>
        <dbReference type="PROSITE" id="PS50031"/>
    </source>
</evidence>
<evidence type="ECO:0008006" key="8">
    <source>
        <dbReference type="Google" id="ProtNLM"/>
    </source>
</evidence>
<feature type="compositionally biased region" description="Pro residues" evidence="2">
    <location>
        <begin position="121"/>
        <end position="132"/>
    </location>
</feature>
<dbReference type="Pfam" id="PF00627">
    <property type="entry name" value="UBA"/>
    <property type="match status" value="1"/>
</dbReference>
<dbReference type="SMART" id="SM00027">
    <property type="entry name" value="EH"/>
    <property type="match status" value="3"/>
</dbReference>
<evidence type="ECO:0000259" key="5">
    <source>
        <dbReference type="PROSITE" id="PS50222"/>
    </source>
</evidence>
<dbReference type="SUPFAM" id="SSF46934">
    <property type="entry name" value="UBA-like"/>
    <property type="match status" value="1"/>
</dbReference>
<dbReference type="Gene3D" id="1.10.238.10">
    <property type="entry name" value="EF-hand"/>
    <property type="match status" value="3"/>
</dbReference>
<feature type="compositionally biased region" description="Polar residues" evidence="2">
    <location>
        <begin position="725"/>
        <end position="740"/>
    </location>
</feature>
<feature type="compositionally biased region" description="Polar residues" evidence="2">
    <location>
        <begin position="748"/>
        <end position="759"/>
    </location>
</feature>
<dbReference type="STRING" id="1353952.A0A165FBJ4"/>
<dbReference type="SMART" id="SM00165">
    <property type="entry name" value="UBA"/>
    <property type="match status" value="1"/>
</dbReference>
<feature type="compositionally biased region" description="Polar residues" evidence="2">
    <location>
        <begin position="958"/>
        <end position="969"/>
    </location>
</feature>
<accession>A0A165FBJ4</accession>
<feature type="compositionally biased region" description="Acidic residues" evidence="2">
    <location>
        <begin position="914"/>
        <end position="925"/>
    </location>
</feature>
<dbReference type="GO" id="GO:0005886">
    <property type="term" value="C:plasma membrane"/>
    <property type="evidence" value="ECO:0007669"/>
    <property type="project" value="TreeGrafter"/>
</dbReference>
<keyword evidence="1" id="KW-0175">Coiled coil</keyword>
<feature type="region of interest" description="Disordered" evidence="2">
    <location>
        <begin position="804"/>
        <end position="892"/>
    </location>
</feature>
<evidence type="ECO:0000313" key="6">
    <source>
        <dbReference type="EMBL" id="KZT56510.1"/>
    </source>
</evidence>
<dbReference type="InParanoid" id="A0A165FBJ4"/>
<dbReference type="EMBL" id="KV423976">
    <property type="protein sequence ID" value="KZT56510.1"/>
    <property type="molecule type" value="Genomic_DNA"/>
</dbReference>
<feature type="domain" description="UBA" evidence="3">
    <location>
        <begin position="1188"/>
        <end position="1227"/>
    </location>
</feature>
<keyword evidence="7" id="KW-1185">Reference proteome</keyword>
<reference evidence="6 7" key="1">
    <citation type="journal article" date="2016" name="Mol. Biol. Evol.">
        <title>Comparative Genomics of Early-Diverging Mushroom-Forming Fungi Provides Insights into the Origins of Lignocellulose Decay Capabilities.</title>
        <authorList>
            <person name="Nagy L.G."/>
            <person name="Riley R."/>
            <person name="Tritt A."/>
            <person name="Adam C."/>
            <person name="Daum C."/>
            <person name="Floudas D."/>
            <person name="Sun H."/>
            <person name="Yadav J.S."/>
            <person name="Pangilinan J."/>
            <person name="Larsson K.H."/>
            <person name="Matsuura K."/>
            <person name="Barry K."/>
            <person name="Labutti K."/>
            <person name="Kuo R."/>
            <person name="Ohm R.A."/>
            <person name="Bhattacharya S.S."/>
            <person name="Shirouzu T."/>
            <person name="Yoshinaga Y."/>
            <person name="Martin F.M."/>
            <person name="Grigoriev I.V."/>
            <person name="Hibbett D.S."/>
        </authorList>
    </citation>
    <scope>NUCLEOTIDE SEQUENCE [LARGE SCALE GENOMIC DNA]</scope>
    <source>
        <strain evidence="6 7">HHB12733</strain>
    </source>
</reference>
<feature type="region of interest" description="Disordered" evidence="2">
    <location>
        <begin position="913"/>
        <end position="989"/>
    </location>
</feature>
<dbReference type="GO" id="GO:0005509">
    <property type="term" value="F:calcium ion binding"/>
    <property type="evidence" value="ECO:0007669"/>
    <property type="project" value="InterPro"/>
</dbReference>
<feature type="compositionally biased region" description="Acidic residues" evidence="2">
    <location>
        <begin position="839"/>
        <end position="848"/>
    </location>
</feature>
<dbReference type="InterPro" id="IPR000261">
    <property type="entry name" value="EH_dom"/>
</dbReference>
<dbReference type="GO" id="GO:0006897">
    <property type="term" value="P:endocytosis"/>
    <property type="evidence" value="ECO:0007669"/>
    <property type="project" value="TreeGrafter"/>
</dbReference>
<dbReference type="AlphaFoldDB" id="A0A165FBJ4"/>
<dbReference type="Gene3D" id="1.10.8.10">
    <property type="entry name" value="DNA helicase RuvA subunit, C-terminal domain"/>
    <property type="match status" value="1"/>
</dbReference>
<dbReference type="InterPro" id="IPR009060">
    <property type="entry name" value="UBA-like_sf"/>
</dbReference>
<organism evidence="6 7">
    <name type="scientific">Calocera cornea HHB12733</name>
    <dbReference type="NCBI Taxonomy" id="1353952"/>
    <lineage>
        <taxon>Eukaryota</taxon>
        <taxon>Fungi</taxon>
        <taxon>Dikarya</taxon>
        <taxon>Basidiomycota</taxon>
        <taxon>Agaricomycotina</taxon>
        <taxon>Dacrymycetes</taxon>
        <taxon>Dacrymycetales</taxon>
        <taxon>Dacrymycetaceae</taxon>
        <taxon>Calocera</taxon>
    </lineage>
</organism>
<sequence>MSNPTFSPEEQAFTNQVLAIADPNKLGIIPGEVAVNVFAGSNIPADTLGDIWQIADSENNGFLTRKGLGVALRLMSHVQFGEKVDESLANKPAPPPTIKGITPLPVKPSTPVSAQRSVPATPTPRPVPPIPIRPPTIYVPTPAFPPLTAEDRSKFTRIFAQSGPIGGLLSGEKARDVFLKSKLPVDTLGQIWALADTQSRGALDLTDFILGMYFIQSTMNKSLPSLPSTLPSDLYEQASGGRMRVSSPAPISPISRQTTGQQQPVIAHATGGSFQGATSPGFVSHFPPASPATVQRTGSISRVTAVPTGSTFQSPWAVQHQTPSASVSAQWDITPAEKASADQFFASLDKANNGYITGDIAVPFMLDSKLPESVLAQIWDLADLDNAGQLDKDGFAVAMHLIKNQMAGKELPSSLPPSLIPPSKRAPTVVQAPPRPVDDLFSLFDDQPASQPAAPEFVPLPIATSQMSAPPPVGLQHLPDLLGDDDVSESTPYVPDRSAEVGNLKNQLASTQRSVDKSKADRAPLEKQVADYASQIAQLESQLEAAKAAHDTETQLLSNVRTRAAEQAELMRKLKEDLIRAESDLSAIRMEKTEIETALLRDKEDVRDMQKKMKAIGDDTDRVKAELEKAKNDARLQKGLVAIAKKQLATAEAERAKALEILEATHKEIEEAQRQTKEAEDAAAAAKVSIPELNAQVTPATSSATEVFYPSLERPMAIPLPDTPEPSSTPSIASPKSNNPFDRLTRDMSFSSTARSIVSTPPPPMMPPSEVQALDDSADLATSETLDNVDVAPSLVEAAITSNQHDEEDPFGPATDPPSSAPPTSAPHANEATTSFDEIFGEDNDDATDAPPAIPGPSVEEHDLFQSHGPLQVDPTGAVSGDQAETSEQAEVHFPVLEAAHVAEEELPPLQEVEAADDDSSDDEFQSAPQTARSVVGPDNSVGNTAGAAEAGPRLAQPSITEPASTFPQVETPKASEHQVVSELSPPPDDDFFGSGFAEATNVSGPTPGHTVALNDFDEAMGQMPVTETADSSFQFDSAFGNRTTPIPVMPSIPAAPVNGRSGAAPSVNGRSPLPSVAPPTSTDDLDSVFPDVGLNGSAVTQSSTAPSLSFDDAFVIPAVASPAQPSRVESTRSIFAANMPSPMTPPRKTAPKNKGLILNPNMPAVFHSELAPPPVERLEGATTPALPDDVDAVKQLCGMGFTRSQAVEALEKYGYDVSKALNSLLR</sequence>
<dbReference type="SUPFAM" id="SSF47473">
    <property type="entry name" value="EF-hand"/>
    <property type="match status" value="3"/>
</dbReference>
<evidence type="ECO:0000256" key="1">
    <source>
        <dbReference type="SAM" id="Coils"/>
    </source>
</evidence>
<feature type="domain" description="EH" evidence="4">
    <location>
        <begin position="10"/>
        <end position="99"/>
    </location>
</feature>
<name>A0A165FBJ4_9BASI</name>
<dbReference type="OrthoDB" id="524326at2759"/>
<feature type="region of interest" description="Disordered" evidence="2">
    <location>
        <begin position="1054"/>
        <end position="1082"/>
    </location>
</feature>